<protein>
    <submittedName>
        <fullName evidence="2">HNH endonuclease</fullName>
    </submittedName>
</protein>
<keyword evidence="2" id="KW-0255">Endonuclease</keyword>
<keyword evidence="2" id="KW-0378">Hydrolase</keyword>
<dbReference type="Pfam" id="PF13392">
    <property type="entry name" value="HNH_3"/>
    <property type="match status" value="1"/>
</dbReference>
<reference evidence="3" key="1">
    <citation type="submission" date="2016-03" db="EMBL/GenBank/DDBJ databases">
        <authorList>
            <person name="Ploux O."/>
        </authorList>
    </citation>
    <scope>NUCLEOTIDE SEQUENCE [LARGE SCALE GENOMIC DNA]</scope>
</reference>
<dbReference type="OrthoDB" id="21336at10239"/>
<keyword evidence="2" id="KW-0540">Nuclease</keyword>
<evidence type="ECO:0000313" key="3">
    <source>
        <dbReference type="Proteomes" id="UP000201371"/>
    </source>
</evidence>
<sequence>MIVMSEHNQDWLPRFHSGYRIEPSGCHVWQKATNNRGYGVMYLNGKLQLAHRVAFFSRHGRWPQRGLVIDHLCENKPCVNPDHLREIENWRNVRRPREVGSTDQERRREQWRIRQARCRGSYSSTYEAKR</sequence>
<dbReference type="InterPro" id="IPR044925">
    <property type="entry name" value="His-Me_finger_sf"/>
</dbReference>
<dbReference type="Gene3D" id="3.90.75.10">
    <property type="entry name" value="Homing Intron 3 (I-ppo) Encoded Endonuclease, Chain A"/>
    <property type="match status" value="1"/>
</dbReference>
<name>A0A142K975_9CAUD</name>
<keyword evidence="3" id="KW-1185">Reference proteome</keyword>
<proteinExistence type="predicted"/>
<feature type="domain" description="HNH nuclease" evidence="1">
    <location>
        <begin position="49"/>
        <end position="92"/>
    </location>
</feature>
<dbReference type="GO" id="GO:0004519">
    <property type="term" value="F:endonuclease activity"/>
    <property type="evidence" value="ECO:0007669"/>
    <property type="project" value="UniProtKB-KW"/>
</dbReference>
<accession>A0A142K975</accession>
<dbReference type="GeneID" id="29125076"/>
<evidence type="ECO:0000313" key="2">
    <source>
        <dbReference type="EMBL" id="AMS02658.1"/>
    </source>
</evidence>
<gene>
    <name evidence="2" type="primary">114</name>
    <name evidence="2" type="ORF">SEA_YVONNETASTIC_114</name>
</gene>
<dbReference type="KEGG" id="vg:29125076"/>
<dbReference type="InterPro" id="IPR003615">
    <property type="entry name" value="HNH_nuc"/>
</dbReference>
<organism evidence="2 3">
    <name type="scientific">Gordonia phage Yvonnetastic</name>
    <dbReference type="NCBI Taxonomy" id="1821566"/>
    <lineage>
        <taxon>Viruses</taxon>
        <taxon>Duplodnaviria</taxon>
        <taxon>Heunggongvirae</taxon>
        <taxon>Uroviricota</taxon>
        <taxon>Caudoviricetes</taxon>
        <taxon>Yvonnevirus</taxon>
        <taxon>Yvonnevirus yvonnetastic</taxon>
        <taxon>Gordonia virus Yvonnetastic</taxon>
    </lineage>
</organism>
<dbReference type="SUPFAM" id="SSF54060">
    <property type="entry name" value="His-Me finger endonucleases"/>
    <property type="match status" value="1"/>
</dbReference>
<evidence type="ECO:0000259" key="1">
    <source>
        <dbReference type="Pfam" id="PF13392"/>
    </source>
</evidence>
<dbReference type="InterPro" id="IPR044930">
    <property type="entry name" value="Homing_endonuclease_His-Me"/>
</dbReference>
<dbReference type="RefSeq" id="YP_009301168.1">
    <property type="nucleotide sequence ID" value="NC_031230.1"/>
</dbReference>
<dbReference type="Proteomes" id="UP000201371">
    <property type="component" value="Segment"/>
</dbReference>
<dbReference type="EMBL" id="KU963248">
    <property type="protein sequence ID" value="AMS02658.1"/>
    <property type="molecule type" value="Genomic_DNA"/>
</dbReference>